<evidence type="ECO:0000313" key="2">
    <source>
        <dbReference type="Proteomes" id="UP001576776"/>
    </source>
</evidence>
<dbReference type="RefSeq" id="WP_413259034.1">
    <property type="nucleotide sequence ID" value="NZ_JBHFNS010000076.1"/>
</dbReference>
<organism evidence="1 2">
    <name type="scientific">Floridaenema fluviatile BLCC-F154</name>
    <dbReference type="NCBI Taxonomy" id="3153640"/>
    <lineage>
        <taxon>Bacteria</taxon>
        <taxon>Bacillati</taxon>
        <taxon>Cyanobacteriota</taxon>
        <taxon>Cyanophyceae</taxon>
        <taxon>Oscillatoriophycideae</taxon>
        <taxon>Aerosakkonematales</taxon>
        <taxon>Aerosakkonemataceae</taxon>
        <taxon>Floridanema</taxon>
        <taxon>Floridanema fluviatile</taxon>
    </lineage>
</organism>
<proteinExistence type="predicted"/>
<comment type="caution">
    <text evidence="1">The sequence shown here is derived from an EMBL/GenBank/DDBJ whole genome shotgun (WGS) entry which is preliminary data.</text>
</comment>
<dbReference type="EMBL" id="JBHFNS010000076">
    <property type="protein sequence ID" value="MFB2937547.1"/>
    <property type="molecule type" value="Genomic_DNA"/>
</dbReference>
<evidence type="ECO:0000313" key="1">
    <source>
        <dbReference type="EMBL" id="MFB2937547.1"/>
    </source>
</evidence>
<protein>
    <submittedName>
        <fullName evidence="1">Uncharacterized protein</fullName>
    </submittedName>
</protein>
<name>A0ABV4YFE9_9CYAN</name>
<gene>
    <name evidence="1" type="ORF">ACE1B6_20050</name>
</gene>
<dbReference type="Proteomes" id="UP001576776">
    <property type="component" value="Unassembled WGS sequence"/>
</dbReference>
<keyword evidence="2" id="KW-1185">Reference proteome</keyword>
<reference evidence="1 2" key="1">
    <citation type="submission" date="2024-09" db="EMBL/GenBank/DDBJ databases">
        <title>Floridaenema gen nov. (Aerosakkonemataceae, Aerosakkonematales ord. nov., Cyanobacteria) from benthic tropical and subtropical fresh waters, with the description of four new species.</title>
        <authorList>
            <person name="Moretto J.A."/>
            <person name="Berthold D.E."/>
            <person name="Lefler F.W."/>
            <person name="Huang I.-S."/>
            <person name="Laughinghouse H. IV."/>
        </authorList>
    </citation>
    <scope>NUCLEOTIDE SEQUENCE [LARGE SCALE GENOMIC DNA]</scope>
    <source>
        <strain evidence="1 2">BLCC-F154</strain>
    </source>
</reference>
<sequence length="73" mass="8296">MNALPEIEAAIKQLPENDVRQLAGWIQNYLNEKWDKQMEEDLAAGKLDALIAKAEADIAENNVRDLDEILDNF</sequence>
<accession>A0ABV4YFE9</accession>